<dbReference type="InterPro" id="IPR016177">
    <property type="entry name" value="DNA-bd_dom_sf"/>
</dbReference>
<evidence type="ECO:0000313" key="11">
    <source>
        <dbReference type="Proteomes" id="UP000315295"/>
    </source>
</evidence>
<keyword evidence="2" id="KW-0805">Transcription regulation</keyword>
<reference evidence="10 11" key="1">
    <citation type="journal article" date="2019" name="G3 (Bethesda)">
        <title>Sequencing of a Wild Apple (Malus baccata) Genome Unravels the Differences Between Cultivated and Wild Apple Species Regarding Disease Resistance and Cold Tolerance.</title>
        <authorList>
            <person name="Chen X."/>
        </authorList>
    </citation>
    <scope>NUCLEOTIDE SEQUENCE [LARGE SCALE GENOMIC DNA]</scope>
    <source>
        <strain evidence="11">cv. Shandingzi</strain>
        <tissue evidence="10">Leaves</tissue>
    </source>
</reference>
<dbReference type="InterPro" id="IPR000157">
    <property type="entry name" value="TIR_dom"/>
</dbReference>
<evidence type="ECO:0000256" key="3">
    <source>
        <dbReference type="ARBA" id="ARBA00023027"/>
    </source>
</evidence>
<name>A0A540MVN3_MALBA</name>
<keyword evidence="3" id="KW-0520">NAD</keyword>
<evidence type="ECO:0000256" key="1">
    <source>
        <dbReference type="ARBA" id="ARBA00004123"/>
    </source>
</evidence>
<gene>
    <name evidence="10" type="ORF">C1H46_011526</name>
</gene>
<evidence type="ECO:0000256" key="6">
    <source>
        <dbReference type="ARBA" id="ARBA00023242"/>
    </source>
</evidence>
<dbReference type="PROSITE" id="PS51032">
    <property type="entry name" value="AP2_ERF"/>
    <property type="match status" value="1"/>
</dbReference>
<dbReference type="SMART" id="SM00255">
    <property type="entry name" value="TIR"/>
    <property type="match status" value="1"/>
</dbReference>
<keyword evidence="4" id="KW-0238">DNA-binding</keyword>
<dbReference type="GO" id="GO:0003700">
    <property type="term" value="F:DNA-binding transcription factor activity"/>
    <property type="evidence" value="ECO:0007669"/>
    <property type="project" value="InterPro"/>
</dbReference>
<dbReference type="STRING" id="106549.A0A540MVN3"/>
<feature type="region of interest" description="Disordered" evidence="7">
    <location>
        <begin position="44"/>
        <end position="71"/>
    </location>
</feature>
<dbReference type="Pfam" id="PF00847">
    <property type="entry name" value="AP2"/>
    <property type="match status" value="1"/>
</dbReference>
<dbReference type="Gene3D" id="3.30.730.10">
    <property type="entry name" value="AP2/ERF domain"/>
    <property type="match status" value="2"/>
</dbReference>
<dbReference type="Pfam" id="PF01582">
    <property type="entry name" value="TIR"/>
    <property type="match status" value="1"/>
</dbReference>
<dbReference type="InterPro" id="IPR036955">
    <property type="entry name" value="AP2/ERF_dom_sf"/>
</dbReference>
<dbReference type="EMBL" id="VIEB01000166">
    <property type="protein sequence ID" value="TQE02867.1"/>
    <property type="molecule type" value="Genomic_DNA"/>
</dbReference>
<evidence type="ECO:0000256" key="7">
    <source>
        <dbReference type="SAM" id="MobiDB-lite"/>
    </source>
</evidence>
<evidence type="ECO:0000259" key="9">
    <source>
        <dbReference type="PROSITE" id="PS51032"/>
    </source>
</evidence>
<feature type="compositionally biased region" description="Low complexity" evidence="7">
    <location>
        <begin position="212"/>
        <end position="221"/>
    </location>
</feature>
<keyword evidence="5" id="KW-0804">Transcription</keyword>
<dbReference type="InterPro" id="IPR035897">
    <property type="entry name" value="Toll_tir_struct_dom_sf"/>
</dbReference>
<dbReference type="FunFam" id="3.40.50.10140:FF:000007">
    <property type="entry name" value="Disease resistance protein (TIR-NBS-LRR class)"/>
    <property type="match status" value="1"/>
</dbReference>
<proteinExistence type="predicted"/>
<accession>A0A540MVN3</accession>
<dbReference type="GO" id="GO:0007165">
    <property type="term" value="P:signal transduction"/>
    <property type="evidence" value="ECO:0007669"/>
    <property type="project" value="InterPro"/>
</dbReference>
<dbReference type="Gene3D" id="3.40.50.10140">
    <property type="entry name" value="Toll/interleukin-1 receptor homology (TIR) domain"/>
    <property type="match status" value="1"/>
</dbReference>
<comment type="caution">
    <text evidence="10">The sequence shown here is derived from an EMBL/GenBank/DDBJ whole genome shotgun (WGS) entry which is preliminary data.</text>
</comment>
<dbReference type="Proteomes" id="UP000315295">
    <property type="component" value="Unassembled WGS sequence"/>
</dbReference>
<dbReference type="CDD" id="cd00018">
    <property type="entry name" value="AP2"/>
    <property type="match status" value="1"/>
</dbReference>
<evidence type="ECO:0000313" key="10">
    <source>
        <dbReference type="EMBL" id="TQE02867.1"/>
    </source>
</evidence>
<dbReference type="InterPro" id="IPR001471">
    <property type="entry name" value="AP2/ERF_dom"/>
</dbReference>
<dbReference type="PROSITE" id="PS50104">
    <property type="entry name" value="TIR"/>
    <property type="match status" value="1"/>
</dbReference>
<dbReference type="SMART" id="SM00380">
    <property type="entry name" value="AP2"/>
    <property type="match status" value="2"/>
</dbReference>
<keyword evidence="11" id="KW-1185">Reference proteome</keyword>
<dbReference type="SUPFAM" id="SSF54171">
    <property type="entry name" value="DNA-binding domain"/>
    <property type="match status" value="1"/>
</dbReference>
<dbReference type="AlphaFoldDB" id="A0A540MVN3"/>
<dbReference type="GO" id="GO:0003677">
    <property type="term" value="F:DNA binding"/>
    <property type="evidence" value="ECO:0007669"/>
    <property type="project" value="UniProtKB-KW"/>
</dbReference>
<dbReference type="PRINTS" id="PR00367">
    <property type="entry name" value="ETHRSPELEMNT"/>
</dbReference>
<evidence type="ECO:0008006" key="12">
    <source>
        <dbReference type="Google" id="ProtNLM"/>
    </source>
</evidence>
<sequence>MPCSSLSVSPSPSFPFLSPFLPPSHKFSSLCTLKLTSLLQLTKTMDPTSKSPPPKSRSGDGNPASNEIQFRGVRKRPWGHYSAEIRDPRRKTRVWLGTFDSAEEAARAYDKAAREFHGAKAKTNFPASAENLLERPSGSEGTFNSAEEAARAYDVAARGLLEVKATADLNLPAPSDHQLERPSGSKRIVQLQQQLMSTSTVTSLGPPPPSPSAISTTSSSSSSSIEDEIYDVFLSFSGEDTRKTFTDHLYWTLKAARVDAFIEEKESTRGGEEKASEKVKQAIQGSKMAVIIFSRRYADSTRCLDELVEIMECKRTLRLMVLPIFYDVDPSDVKNQSGIFAEAFEKHEDHKEEKLGRWRKAVSEAADLPGEVFTKTDGYEGVFIRKVIDEITGKLKMKSTSLGGATGQSVQEIRLFGVPLVVDSMGKSDCRNG</sequence>
<feature type="domain" description="AP2/ERF" evidence="9">
    <location>
        <begin position="69"/>
        <end position="126"/>
    </location>
</feature>
<dbReference type="FunFam" id="3.30.730.10:FF:000001">
    <property type="entry name" value="Ethylene-responsive transcription factor 2"/>
    <property type="match status" value="1"/>
</dbReference>
<dbReference type="PANTHER" id="PTHR32009:SF160">
    <property type="entry name" value="DISEASE RESISTANCE PROTEIN (TIR-NBS-LRR CLASS)"/>
    <property type="match status" value="1"/>
</dbReference>
<organism evidence="10 11">
    <name type="scientific">Malus baccata</name>
    <name type="common">Siberian crab apple</name>
    <name type="synonym">Pyrus baccata</name>
    <dbReference type="NCBI Taxonomy" id="106549"/>
    <lineage>
        <taxon>Eukaryota</taxon>
        <taxon>Viridiplantae</taxon>
        <taxon>Streptophyta</taxon>
        <taxon>Embryophyta</taxon>
        <taxon>Tracheophyta</taxon>
        <taxon>Spermatophyta</taxon>
        <taxon>Magnoliopsida</taxon>
        <taxon>eudicotyledons</taxon>
        <taxon>Gunneridae</taxon>
        <taxon>Pentapetalae</taxon>
        <taxon>rosids</taxon>
        <taxon>fabids</taxon>
        <taxon>Rosales</taxon>
        <taxon>Rosaceae</taxon>
        <taxon>Amygdaloideae</taxon>
        <taxon>Maleae</taxon>
        <taxon>Malus</taxon>
    </lineage>
</organism>
<dbReference type="SUPFAM" id="SSF52200">
    <property type="entry name" value="Toll/Interleukin receptor TIR domain"/>
    <property type="match status" value="1"/>
</dbReference>
<evidence type="ECO:0000259" key="8">
    <source>
        <dbReference type="PROSITE" id="PS50104"/>
    </source>
</evidence>
<dbReference type="GO" id="GO:0005634">
    <property type="term" value="C:nucleus"/>
    <property type="evidence" value="ECO:0007669"/>
    <property type="project" value="UniProtKB-SubCell"/>
</dbReference>
<feature type="domain" description="TIR" evidence="8">
    <location>
        <begin position="228"/>
        <end position="395"/>
    </location>
</feature>
<dbReference type="PANTHER" id="PTHR32009">
    <property type="entry name" value="TMV RESISTANCE PROTEIN N-LIKE"/>
    <property type="match status" value="1"/>
</dbReference>
<evidence type="ECO:0000256" key="5">
    <source>
        <dbReference type="ARBA" id="ARBA00023163"/>
    </source>
</evidence>
<protein>
    <recommendedName>
        <fullName evidence="12">TIR domain-containing protein</fullName>
    </recommendedName>
</protein>
<evidence type="ECO:0000256" key="2">
    <source>
        <dbReference type="ARBA" id="ARBA00023015"/>
    </source>
</evidence>
<comment type="subcellular location">
    <subcellularLocation>
        <location evidence="1">Nucleus</location>
    </subcellularLocation>
</comment>
<evidence type="ECO:0000256" key="4">
    <source>
        <dbReference type="ARBA" id="ARBA00023125"/>
    </source>
</evidence>
<feature type="region of interest" description="Disordered" evidence="7">
    <location>
        <begin position="199"/>
        <end position="221"/>
    </location>
</feature>
<keyword evidence="6" id="KW-0539">Nucleus</keyword>